<evidence type="ECO:0000259" key="1">
    <source>
        <dbReference type="SMART" id="SM00834"/>
    </source>
</evidence>
<gene>
    <name evidence="2" type="ORF">C7S16_6633</name>
</gene>
<protein>
    <recommendedName>
        <fullName evidence="1">Putative regulatory protein FmdB zinc ribbon domain-containing protein</fullName>
    </recommendedName>
</protein>
<comment type="caution">
    <text evidence="2">The sequence shown here is derived from an EMBL/GenBank/DDBJ whole genome shotgun (WGS) entry which is preliminary data.</text>
</comment>
<dbReference type="InterPro" id="IPR013429">
    <property type="entry name" value="Regulatory_FmdB_Zinc_ribbon"/>
</dbReference>
<feature type="domain" description="Putative regulatory protein FmdB zinc ribbon" evidence="1">
    <location>
        <begin position="1"/>
        <end position="41"/>
    </location>
</feature>
<dbReference type="EMBL" id="QXCT01000001">
    <property type="protein sequence ID" value="MDW9252790.1"/>
    <property type="molecule type" value="Genomic_DNA"/>
</dbReference>
<name>A0AAW9CPA2_BURTH</name>
<accession>A0AAW9CPA2</accession>
<evidence type="ECO:0000313" key="2">
    <source>
        <dbReference type="EMBL" id="MDW9252790.1"/>
    </source>
</evidence>
<reference evidence="2" key="1">
    <citation type="submission" date="2018-08" db="EMBL/GenBank/DDBJ databases">
        <title>Identification of Burkholderia cepacia strains that express a Burkholderia pseudomallei-like capsular polysaccharide.</title>
        <authorList>
            <person name="Burtnick M.N."/>
            <person name="Vongsouvath M."/>
            <person name="Newton P."/>
            <person name="Wuthiekanun V."/>
            <person name="Limmathurotsakul D."/>
            <person name="Brett P.J."/>
            <person name="Chantratita N."/>
            <person name="Dance D.A."/>
        </authorList>
    </citation>
    <scope>NUCLEOTIDE SEQUENCE</scope>
    <source>
        <strain evidence="2">SBXCC001</strain>
    </source>
</reference>
<evidence type="ECO:0000313" key="3">
    <source>
        <dbReference type="Proteomes" id="UP001272137"/>
    </source>
</evidence>
<organism evidence="2 3">
    <name type="scientific">Burkholderia thailandensis</name>
    <dbReference type="NCBI Taxonomy" id="57975"/>
    <lineage>
        <taxon>Bacteria</taxon>
        <taxon>Pseudomonadati</taxon>
        <taxon>Pseudomonadota</taxon>
        <taxon>Betaproteobacteria</taxon>
        <taxon>Burkholderiales</taxon>
        <taxon>Burkholderiaceae</taxon>
        <taxon>Burkholderia</taxon>
        <taxon>pseudomallei group</taxon>
    </lineage>
</organism>
<dbReference type="RefSeq" id="WP_229774780.1">
    <property type="nucleotide sequence ID" value="NZ_QXCT01000001.1"/>
</dbReference>
<dbReference type="Proteomes" id="UP001272137">
    <property type="component" value="Unassembled WGS sequence"/>
</dbReference>
<dbReference type="SMART" id="SM00834">
    <property type="entry name" value="CxxC_CXXC_SSSS"/>
    <property type="match status" value="1"/>
</dbReference>
<proteinExistence type="predicted"/>
<sequence>MPIYTVRCATCARETDVYRPVAERDRELPICCNVEMVRKIVAPYVAPDISPYQAVAVDVATGQLPVISSRSAHREFLKRNGYTEVGNESVGSRNRAPGNVRGDFNLRGDLANATREVLGKTR</sequence>
<dbReference type="AlphaFoldDB" id="A0AAW9CPA2"/>